<keyword evidence="1" id="KW-0732">Signal</keyword>
<organism evidence="2">
    <name type="scientific">Oryza nivara</name>
    <name type="common">Indian wild rice</name>
    <name type="synonym">Oryza sativa f. spontanea</name>
    <dbReference type="NCBI Taxonomy" id="4536"/>
    <lineage>
        <taxon>Eukaryota</taxon>
        <taxon>Viridiplantae</taxon>
        <taxon>Streptophyta</taxon>
        <taxon>Embryophyta</taxon>
        <taxon>Tracheophyta</taxon>
        <taxon>Spermatophyta</taxon>
        <taxon>Magnoliopsida</taxon>
        <taxon>Liliopsida</taxon>
        <taxon>Poales</taxon>
        <taxon>Poaceae</taxon>
        <taxon>BOP clade</taxon>
        <taxon>Oryzoideae</taxon>
        <taxon>Oryzeae</taxon>
        <taxon>Oryzinae</taxon>
        <taxon>Oryza</taxon>
    </lineage>
</organism>
<reference evidence="2" key="2">
    <citation type="submission" date="2018-04" db="EMBL/GenBank/DDBJ databases">
        <title>OnivRS2 (Oryza nivara Reference Sequence Version 2).</title>
        <authorList>
            <person name="Zhang J."/>
            <person name="Kudrna D."/>
            <person name="Lee S."/>
            <person name="Talag J."/>
            <person name="Rajasekar S."/>
            <person name="Welchert J."/>
            <person name="Hsing Y.-I."/>
            <person name="Wing R.A."/>
        </authorList>
    </citation>
    <scope>NUCLEOTIDE SEQUENCE [LARGE SCALE GENOMIC DNA]</scope>
    <source>
        <strain evidence="2">SL10</strain>
    </source>
</reference>
<evidence type="ECO:0000313" key="2">
    <source>
        <dbReference type="EnsemblPlants" id="ONIVA07G16600.5"/>
    </source>
</evidence>
<evidence type="ECO:0000256" key="1">
    <source>
        <dbReference type="SAM" id="SignalP"/>
    </source>
</evidence>
<name>A0A0E0I272_ORYNI</name>
<dbReference type="Gramene" id="ONIVA07G16600.5">
    <property type="protein sequence ID" value="ONIVA07G16600.5"/>
    <property type="gene ID" value="ONIVA07G16600"/>
</dbReference>
<keyword evidence="3" id="KW-1185">Reference proteome</keyword>
<dbReference type="HOGENOM" id="CLU_2610173_0_0_1"/>
<proteinExistence type="predicted"/>
<protein>
    <recommendedName>
        <fullName evidence="4">Secreted protein</fullName>
    </recommendedName>
</protein>
<feature type="chain" id="PRO_5002362618" description="Secreted protein" evidence="1">
    <location>
        <begin position="20"/>
        <end position="79"/>
    </location>
</feature>
<evidence type="ECO:0008006" key="4">
    <source>
        <dbReference type="Google" id="ProtNLM"/>
    </source>
</evidence>
<evidence type="ECO:0000313" key="3">
    <source>
        <dbReference type="Proteomes" id="UP000006591"/>
    </source>
</evidence>
<reference evidence="2" key="1">
    <citation type="submission" date="2015-04" db="UniProtKB">
        <authorList>
            <consortium name="EnsemblPlants"/>
        </authorList>
    </citation>
    <scope>IDENTIFICATION</scope>
    <source>
        <strain evidence="2">SL10</strain>
    </source>
</reference>
<dbReference type="Proteomes" id="UP000006591">
    <property type="component" value="Chromosome 7"/>
</dbReference>
<dbReference type="AlphaFoldDB" id="A0A0E0I272"/>
<dbReference type="EnsemblPlants" id="ONIVA07G16600.5">
    <property type="protein sequence ID" value="ONIVA07G16600.5"/>
    <property type="gene ID" value="ONIVA07G16600"/>
</dbReference>
<sequence length="79" mass="9215">MTKILKLAALFSLMWVSRDRFSDMMLIWTESIEVALMESRWMNTDHHSVEGRGPQTQQGDTIIQILVFESPDDKDEDKN</sequence>
<accession>A0A0E0I272</accession>
<feature type="signal peptide" evidence="1">
    <location>
        <begin position="1"/>
        <end position="19"/>
    </location>
</feature>